<dbReference type="SUPFAM" id="SSF69118">
    <property type="entry name" value="AhpD-like"/>
    <property type="match status" value="1"/>
</dbReference>
<proteinExistence type="predicted"/>
<evidence type="ECO:0000313" key="2">
    <source>
        <dbReference type="Proteomes" id="UP000219050"/>
    </source>
</evidence>
<dbReference type="Gene3D" id="1.20.1290.10">
    <property type="entry name" value="AhpD-like"/>
    <property type="match status" value="1"/>
</dbReference>
<organism evidence="1 2">
    <name type="scientific">Pacificitalea manganoxidans</name>
    <dbReference type="NCBI Taxonomy" id="1411902"/>
    <lineage>
        <taxon>Bacteria</taxon>
        <taxon>Pseudomonadati</taxon>
        <taxon>Pseudomonadota</taxon>
        <taxon>Alphaproteobacteria</taxon>
        <taxon>Rhodobacterales</taxon>
        <taxon>Paracoccaceae</taxon>
        <taxon>Pacificitalea</taxon>
    </lineage>
</organism>
<dbReference type="Proteomes" id="UP000219050">
    <property type="component" value="Chromosome"/>
</dbReference>
<dbReference type="InterPro" id="IPR029032">
    <property type="entry name" value="AhpD-like"/>
</dbReference>
<keyword evidence="2" id="KW-1185">Reference proteome</keyword>
<reference evidence="1 2" key="1">
    <citation type="submission" date="2017-05" db="EMBL/GenBank/DDBJ databases">
        <title>Comparative genomic and metabolic analysis of manganese-oxidizing mechanisms in Celeribater manganoxidans DY25T: its adaption to the environment of polymetallic nodule.</title>
        <authorList>
            <person name="Wang X."/>
        </authorList>
    </citation>
    <scope>NUCLEOTIDE SEQUENCE [LARGE SCALE GENOMIC DNA]</scope>
    <source>
        <strain evidence="1 2">DY25</strain>
    </source>
</reference>
<name>A0A291M355_9RHOB</name>
<accession>A0A291M355</accession>
<sequence>MSRSQTTRAVDAMDCAAGLAPDGAIFAARARRPEFVDGAEACRVAVLTPADDLGLSPELRRAIARRAALSSGNARLIAGYPMPDDPALAALATGQAPATARDAALARHTDLIARRPGQSTPQDLTRLQQAGLSVPQIIAVSELLAFVCFEIRVAHGLALLEAAS</sequence>
<dbReference type="KEGG" id="cmag:CBW24_03445"/>
<dbReference type="EMBL" id="CP021404">
    <property type="protein sequence ID" value="ATI43287.1"/>
    <property type="molecule type" value="Genomic_DNA"/>
</dbReference>
<gene>
    <name evidence="1" type="ORF">CBW24_03445</name>
</gene>
<dbReference type="OrthoDB" id="5077630at2"/>
<evidence type="ECO:0008006" key="3">
    <source>
        <dbReference type="Google" id="ProtNLM"/>
    </source>
</evidence>
<evidence type="ECO:0000313" key="1">
    <source>
        <dbReference type="EMBL" id="ATI43287.1"/>
    </source>
</evidence>
<protein>
    <recommendedName>
        <fullName evidence="3">CMD domain protein</fullName>
    </recommendedName>
</protein>
<dbReference type="AlphaFoldDB" id="A0A291M355"/>